<protein>
    <submittedName>
        <fullName evidence="1">Uncharacterized protein</fullName>
    </submittedName>
</protein>
<proteinExistence type="predicted"/>
<gene>
    <name evidence="1" type="ORF">COX36_01955</name>
</gene>
<comment type="caution">
    <text evidence="1">The sequence shown here is derived from an EMBL/GenBank/DDBJ whole genome shotgun (WGS) entry which is preliminary data.</text>
</comment>
<accession>A0A2G9YWS7</accession>
<dbReference type="AlphaFoldDB" id="A0A2G9YWS7"/>
<dbReference type="Proteomes" id="UP000230273">
    <property type="component" value="Unassembled WGS sequence"/>
</dbReference>
<dbReference type="EMBL" id="PCRP01000030">
    <property type="protein sequence ID" value="PIP23697.1"/>
    <property type="molecule type" value="Genomic_DNA"/>
</dbReference>
<sequence>MSEEKKVGVLEEREQNEVDLLKARISEIQSACAHEFVLARKPRLVKSLVPGVYVGKVAAREGLPPINRSDIRMILRCRKCSAVEEASILNACPLCLNSMVRDRCLGAGSREKYFGESYSYYEISLSHCSNCDFVIASDQFDQ</sequence>
<name>A0A2G9YWS7_9BACT</name>
<evidence type="ECO:0000313" key="1">
    <source>
        <dbReference type="EMBL" id="PIP23697.1"/>
    </source>
</evidence>
<organism evidence="1 2">
    <name type="scientific">Candidatus Nealsonbacteria bacterium CG23_combo_of_CG06-09_8_20_14_all_38_19</name>
    <dbReference type="NCBI Taxonomy" id="1974721"/>
    <lineage>
        <taxon>Bacteria</taxon>
        <taxon>Candidatus Nealsoniibacteriota</taxon>
    </lineage>
</organism>
<evidence type="ECO:0000313" key="2">
    <source>
        <dbReference type="Proteomes" id="UP000230273"/>
    </source>
</evidence>
<reference evidence="1 2" key="1">
    <citation type="submission" date="2017-09" db="EMBL/GenBank/DDBJ databases">
        <title>Depth-based differentiation of microbial function through sediment-hosted aquifers and enrichment of novel symbionts in the deep terrestrial subsurface.</title>
        <authorList>
            <person name="Probst A.J."/>
            <person name="Ladd B."/>
            <person name="Jarett J.K."/>
            <person name="Geller-Mcgrath D.E."/>
            <person name="Sieber C.M."/>
            <person name="Emerson J.B."/>
            <person name="Anantharaman K."/>
            <person name="Thomas B.C."/>
            <person name="Malmstrom R."/>
            <person name="Stieglmeier M."/>
            <person name="Klingl A."/>
            <person name="Woyke T."/>
            <person name="Ryan C.M."/>
            <person name="Banfield J.F."/>
        </authorList>
    </citation>
    <scope>NUCLEOTIDE SEQUENCE [LARGE SCALE GENOMIC DNA]</scope>
    <source>
        <strain evidence="1">CG23_combo_of_CG06-09_8_20_14_all_38_19</strain>
    </source>
</reference>